<evidence type="ECO:0008006" key="4">
    <source>
        <dbReference type="Google" id="ProtNLM"/>
    </source>
</evidence>
<name>A0A369K7Q4_HYPMA</name>
<reference evidence="2" key="1">
    <citation type="submission" date="2018-04" db="EMBL/GenBank/DDBJ databases">
        <title>Whole genome sequencing of Hypsizygus marmoreus.</title>
        <authorList>
            <person name="Choi I.-G."/>
            <person name="Min B."/>
            <person name="Kim J.-G."/>
            <person name="Kim S."/>
            <person name="Oh Y.-L."/>
            <person name="Kong W.-S."/>
            <person name="Park H."/>
            <person name="Jeong J."/>
            <person name="Song E.-S."/>
        </authorList>
    </citation>
    <scope>NUCLEOTIDE SEQUENCE [LARGE SCALE GENOMIC DNA]</scope>
    <source>
        <strain evidence="2">51987-8</strain>
    </source>
</reference>
<dbReference type="Proteomes" id="UP000076154">
    <property type="component" value="Unassembled WGS sequence"/>
</dbReference>
<evidence type="ECO:0000256" key="1">
    <source>
        <dbReference type="SAM" id="SignalP"/>
    </source>
</evidence>
<gene>
    <name evidence="2" type="ORF">Hypma_014154</name>
</gene>
<dbReference type="OrthoDB" id="2983138at2759"/>
<dbReference type="EMBL" id="LUEZ02000009">
    <property type="protein sequence ID" value="RDB29928.1"/>
    <property type="molecule type" value="Genomic_DNA"/>
</dbReference>
<dbReference type="InParanoid" id="A0A369K7Q4"/>
<protein>
    <recommendedName>
        <fullName evidence="4">Cyanovirin-N domain-containing protein</fullName>
    </recommendedName>
</protein>
<dbReference type="AlphaFoldDB" id="A0A369K7Q4"/>
<comment type="caution">
    <text evidence="2">The sequence shown here is derived from an EMBL/GenBank/DDBJ whole genome shotgun (WGS) entry which is preliminary data.</text>
</comment>
<evidence type="ECO:0000313" key="2">
    <source>
        <dbReference type="EMBL" id="RDB29928.1"/>
    </source>
</evidence>
<sequence length="191" mass="20502">MRAAILGIFLVLAGCIAAKSMVCDDGSLALPESISTHGGKLLGMWSCPAGPVSSSGGSGNATDVIRTLGKETLDLCATSCTTHCKKSGDAGPIASDCLTLADYYAKSGRFVIKHGRYIIWAYQTCKITQFNHLHRDISYCYDRHNWAGIVDHIAERCEAKKGRLGGSCDFFDDSRSSRIVVVPVDPGVLLR</sequence>
<accession>A0A369K7Q4</accession>
<proteinExistence type="predicted"/>
<keyword evidence="3" id="KW-1185">Reference proteome</keyword>
<feature type="signal peptide" evidence="1">
    <location>
        <begin position="1"/>
        <end position="18"/>
    </location>
</feature>
<dbReference type="PROSITE" id="PS51257">
    <property type="entry name" value="PROKAR_LIPOPROTEIN"/>
    <property type="match status" value="1"/>
</dbReference>
<feature type="chain" id="PRO_5016883951" description="Cyanovirin-N domain-containing protein" evidence="1">
    <location>
        <begin position="19"/>
        <end position="191"/>
    </location>
</feature>
<organism evidence="2 3">
    <name type="scientific">Hypsizygus marmoreus</name>
    <name type="common">White beech mushroom</name>
    <name type="synonym">Agaricus marmoreus</name>
    <dbReference type="NCBI Taxonomy" id="39966"/>
    <lineage>
        <taxon>Eukaryota</taxon>
        <taxon>Fungi</taxon>
        <taxon>Dikarya</taxon>
        <taxon>Basidiomycota</taxon>
        <taxon>Agaricomycotina</taxon>
        <taxon>Agaricomycetes</taxon>
        <taxon>Agaricomycetidae</taxon>
        <taxon>Agaricales</taxon>
        <taxon>Tricholomatineae</taxon>
        <taxon>Lyophyllaceae</taxon>
        <taxon>Hypsizygus</taxon>
    </lineage>
</organism>
<keyword evidence="1" id="KW-0732">Signal</keyword>
<evidence type="ECO:0000313" key="3">
    <source>
        <dbReference type="Proteomes" id="UP000076154"/>
    </source>
</evidence>